<proteinExistence type="predicted"/>
<gene>
    <name evidence="2" type="ORF">GCM10009682_13600</name>
</gene>
<protein>
    <recommendedName>
        <fullName evidence="4">BA14K family protein</fullName>
    </recommendedName>
</protein>
<feature type="signal peptide" evidence="1">
    <location>
        <begin position="1"/>
        <end position="28"/>
    </location>
</feature>
<reference evidence="3" key="1">
    <citation type="journal article" date="2019" name="Int. J. Syst. Evol. Microbiol.">
        <title>The Global Catalogue of Microorganisms (GCM) 10K type strain sequencing project: providing services to taxonomists for standard genome sequencing and annotation.</title>
        <authorList>
            <consortium name="The Broad Institute Genomics Platform"/>
            <consortium name="The Broad Institute Genome Sequencing Center for Infectious Disease"/>
            <person name="Wu L."/>
            <person name="Ma J."/>
        </authorList>
    </citation>
    <scope>NUCLEOTIDE SEQUENCE [LARGE SCALE GENOMIC DNA]</scope>
    <source>
        <strain evidence="3">JCM 13250</strain>
    </source>
</reference>
<evidence type="ECO:0000313" key="3">
    <source>
        <dbReference type="Proteomes" id="UP001500218"/>
    </source>
</evidence>
<dbReference type="EMBL" id="BAAALT010000034">
    <property type="protein sequence ID" value="GAA1793016.1"/>
    <property type="molecule type" value="Genomic_DNA"/>
</dbReference>
<dbReference type="Proteomes" id="UP001500218">
    <property type="component" value="Unassembled WGS sequence"/>
</dbReference>
<name>A0ABP4XS40_9ACTN</name>
<comment type="caution">
    <text evidence="2">The sequence shown here is derived from an EMBL/GenBank/DDBJ whole genome shotgun (WGS) entry which is preliminary data.</text>
</comment>
<keyword evidence="3" id="KW-1185">Reference proteome</keyword>
<evidence type="ECO:0000313" key="2">
    <source>
        <dbReference type="EMBL" id="GAA1793016.1"/>
    </source>
</evidence>
<sequence>MNARTMRAAAGGLLVAGTIAAFQTPAAAAGPSRVPTAVVSSVPAGQPLADLGDRDWRDRDWRDRGDRDWRAYRDGYQDGYRDGWRQAREDCDEDGDYRRGWRWDRDYARGYDRGFERGFDAGYRYYCD</sequence>
<evidence type="ECO:0000256" key="1">
    <source>
        <dbReference type="SAM" id="SignalP"/>
    </source>
</evidence>
<keyword evidence="1" id="KW-0732">Signal</keyword>
<evidence type="ECO:0008006" key="4">
    <source>
        <dbReference type="Google" id="ProtNLM"/>
    </source>
</evidence>
<organism evidence="2 3">
    <name type="scientific">Luedemannella flava</name>
    <dbReference type="NCBI Taxonomy" id="349316"/>
    <lineage>
        <taxon>Bacteria</taxon>
        <taxon>Bacillati</taxon>
        <taxon>Actinomycetota</taxon>
        <taxon>Actinomycetes</taxon>
        <taxon>Micromonosporales</taxon>
        <taxon>Micromonosporaceae</taxon>
        <taxon>Luedemannella</taxon>
    </lineage>
</organism>
<feature type="chain" id="PRO_5045591502" description="BA14K family protein" evidence="1">
    <location>
        <begin position="29"/>
        <end position="128"/>
    </location>
</feature>
<accession>A0ABP4XS40</accession>